<gene>
    <name evidence="1" type="ORF">QVD17_34909</name>
</gene>
<organism evidence="1 2">
    <name type="scientific">Tagetes erecta</name>
    <name type="common">African marigold</name>
    <dbReference type="NCBI Taxonomy" id="13708"/>
    <lineage>
        <taxon>Eukaryota</taxon>
        <taxon>Viridiplantae</taxon>
        <taxon>Streptophyta</taxon>
        <taxon>Embryophyta</taxon>
        <taxon>Tracheophyta</taxon>
        <taxon>Spermatophyta</taxon>
        <taxon>Magnoliopsida</taxon>
        <taxon>eudicotyledons</taxon>
        <taxon>Gunneridae</taxon>
        <taxon>Pentapetalae</taxon>
        <taxon>asterids</taxon>
        <taxon>campanulids</taxon>
        <taxon>Asterales</taxon>
        <taxon>Asteraceae</taxon>
        <taxon>Asteroideae</taxon>
        <taxon>Heliantheae alliance</taxon>
        <taxon>Tageteae</taxon>
        <taxon>Tagetes</taxon>
    </lineage>
</organism>
<keyword evidence="2" id="KW-1185">Reference proteome</keyword>
<reference evidence="1" key="1">
    <citation type="journal article" date="2023" name="bioRxiv">
        <title>Improved chromosome-level genome assembly for marigold (Tagetes erecta).</title>
        <authorList>
            <person name="Jiang F."/>
            <person name="Yuan L."/>
            <person name="Wang S."/>
            <person name="Wang H."/>
            <person name="Xu D."/>
            <person name="Wang A."/>
            <person name="Fan W."/>
        </authorList>
    </citation>
    <scope>NUCLEOTIDE SEQUENCE</scope>
    <source>
        <strain evidence="1">WSJ</strain>
        <tissue evidence="1">Leaf</tissue>
    </source>
</reference>
<dbReference type="AlphaFoldDB" id="A0AAD8K2M8"/>
<comment type="caution">
    <text evidence="1">The sequence shown here is derived from an EMBL/GenBank/DDBJ whole genome shotgun (WGS) entry which is preliminary data.</text>
</comment>
<sequence>MSSPHSFSTISRIIGLTRYRLSRIFNNPFFHLKRFTFHHPNPRLIQSLCLLPPLSKFLPSLYLIINHHLQV</sequence>
<proteinExistence type="predicted"/>
<protein>
    <submittedName>
        <fullName evidence="1">Uncharacterized protein</fullName>
    </submittedName>
</protein>
<evidence type="ECO:0000313" key="1">
    <source>
        <dbReference type="EMBL" id="KAK1413142.1"/>
    </source>
</evidence>
<evidence type="ECO:0000313" key="2">
    <source>
        <dbReference type="Proteomes" id="UP001229421"/>
    </source>
</evidence>
<dbReference type="Proteomes" id="UP001229421">
    <property type="component" value="Unassembled WGS sequence"/>
</dbReference>
<accession>A0AAD8K2M8</accession>
<name>A0AAD8K2M8_TARER</name>
<dbReference type="EMBL" id="JAUHHV010000009">
    <property type="protein sequence ID" value="KAK1413142.1"/>
    <property type="molecule type" value="Genomic_DNA"/>
</dbReference>